<dbReference type="PRINTS" id="PR00139">
    <property type="entry name" value="ASNGLNASE"/>
</dbReference>
<gene>
    <name evidence="12" type="ORF">HNQ43_000929</name>
</gene>
<dbReference type="SMART" id="SM00870">
    <property type="entry name" value="Asparaginase"/>
    <property type="match status" value="1"/>
</dbReference>
<evidence type="ECO:0000256" key="7">
    <source>
        <dbReference type="PROSITE-ProRule" id="PRU10099"/>
    </source>
</evidence>
<dbReference type="Proteomes" id="UP000521313">
    <property type="component" value="Unassembled WGS sequence"/>
</dbReference>
<evidence type="ECO:0000256" key="9">
    <source>
        <dbReference type="RuleBase" id="RU004456"/>
    </source>
</evidence>
<dbReference type="PANTHER" id="PTHR11707">
    <property type="entry name" value="L-ASPARAGINASE"/>
    <property type="match status" value="1"/>
</dbReference>
<dbReference type="InterPro" id="IPR020827">
    <property type="entry name" value="Asparaginase/glutaminase_AS1"/>
</dbReference>
<evidence type="ECO:0000256" key="6">
    <source>
        <dbReference type="PIRSR" id="PIRSR001220-2"/>
    </source>
</evidence>
<evidence type="ECO:0000256" key="4">
    <source>
        <dbReference type="ARBA" id="ARBA00049366"/>
    </source>
</evidence>
<protein>
    <recommendedName>
        <fullName evidence="2">asparaginase</fullName>
        <ecNumber evidence="2">3.5.1.1</ecNumber>
    </recommendedName>
</protein>
<dbReference type="GO" id="GO:0004067">
    <property type="term" value="F:asparaginase activity"/>
    <property type="evidence" value="ECO:0007669"/>
    <property type="project" value="UniProtKB-UniRule"/>
</dbReference>
<dbReference type="NCBIfam" id="TIGR00520">
    <property type="entry name" value="asnASE_II"/>
    <property type="match status" value="1"/>
</dbReference>
<evidence type="ECO:0000259" key="10">
    <source>
        <dbReference type="Pfam" id="PF00710"/>
    </source>
</evidence>
<dbReference type="PIRSF" id="PIRSF001220">
    <property type="entry name" value="L-ASNase_gatD"/>
    <property type="match status" value="1"/>
</dbReference>
<dbReference type="PROSITE" id="PS00144">
    <property type="entry name" value="ASN_GLN_ASE_1"/>
    <property type="match status" value="1"/>
</dbReference>
<organism evidence="12 13">
    <name type="scientific">Faecalicoccus acidiformans</name>
    <dbReference type="NCBI Taxonomy" id="915173"/>
    <lineage>
        <taxon>Bacteria</taxon>
        <taxon>Bacillati</taxon>
        <taxon>Bacillota</taxon>
        <taxon>Erysipelotrichia</taxon>
        <taxon>Erysipelotrichales</taxon>
        <taxon>Erysipelotrichaceae</taxon>
        <taxon>Faecalicoccus</taxon>
    </lineage>
</organism>
<feature type="binding site" evidence="6">
    <location>
        <begin position="91"/>
        <end position="92"/>
    </location>
    <ligand>
        <name>substrate</name>
    </ligand>
</feature>
<evidence type="ECO:0000256" key="8">
    <source>
        <dbReference type="PROSITE-ProRule" id="PRU10100"/>
    </source>
</evidence>
<feature type="domain" description="L-asparaginase N-terminal" evidence="10">
    <location>
        <begin position="3"/>
        <end position="194"/>
    </location>
</feature>
<comment type="caution">
    <text evidence="12">The sequence shown here is derived from an EMBL/GenBank/DDBJ whole genome shotgun (WGS) entry which is preliminary data.</text>
</comment>
<dbReference type="SUPFAM" id="SSF53774">
    <property type="entry name" value="Glutaminase/Asparaginase"/>
    <property type="match status" value="1"/>
</dbReference>
<comment type="similarity">
    <text evidence="1 9">Belongs to the asparaginase 1 family.</text>
</comment>
<evidence type="ECO:0000256" key="5">
    <source>
        <dbReference type="PIRSR" id="PIRSR001220-1"/>
    </source>
</evidence>
<feature type="active site" description="O-isoaspartyl threonine intermediate" evidence="5">
    <location>
        <position position="12"/>
    </location>
</feature>
<dbReference type="Pfam" id="PF17763">
    <property type="entry name" value="Asparaginase_C"/>
    <property type="match status" value="1"/>
</dbReference>
<dbReference type="PANTHER" id="PTHR11707:SF28">
    <property type="entry name" value="60 KDA LYSOPHOSPHOLIPASE"/>
    <property type="match status" value="1"/>
</dbReference>
<accession>A0A7W8FX32</accession>
<dbReference type="InterPro" id="IPR027474">
    <property type="entry name" value="L-asparaginase_N"/>
</dbReference>
<evidence type="ECO:0000256" key="2">
    <source>
        <dbReference type="ARBA" id="ARBA00012920"/>
    </source>
</evidence>
<dbReference type="InterPro" id="IPR004550">
    <property type="entry name" value="AsnASE_II"/>
</dbReference>
<dbReference type="PIRSF" id="PIRSF500176">
    <property type="entry name" value="L_ASNase"/>
    <property type="match status" value="1"/>
</dbReference>
<dbReference type="InterPro" id="IPR036152">
    <property type="entry name" value="Asp/glu_Ase-like_sf"/>
</dbReference>
<feature type="binding site" evidence="6">
    <location>
        <position position="58"/>
    </location>
    <ligand>
        <name>substrate</name>
    </ligand>
</feature>
<dbReference type="InterPro" id="IPR006034">
    <property type="entry name" value="Asparaginase/glutaminase-like"/>
</dbReference>
<dbReference type="InterPro" id="IPR040919">
    <property type="entry name" value="Asparaginase_C"/>
</dbReference>
<dbReference type="Gene3D" id="3.40.50.40">
    <property type="match status" value="1"/>
</dbReference>
<dbReference type="AlphaFoldDB" id="A0A7W8FX32"/>
<feature type="active site" evidence="8">
    <location>
        <position position="91"/>
    </location>
</feature>
<dbReference type="InterPro" id="IPR037152">
    <property type="entry name" value="L-asparaginase_N_sf"/>
</dbReference>
<evidence type="ECO:0000259" key="11">
    <source>
        <dbReference type="Pfam" id="PF17763"/>
    </source>
</evidence>
<dbReference type="SFLD" id="SFLDS00057">
    <property type="entry name" value="Glutaminase/Asparaginase"/>
    <property type="match status" value="1"/>
</dbReference>
<dbReference type="EC" id="3.5.1.1" evidence="2"/>
<keyword evidence="3 12" id="KW-0378">Hydrolase</keyword>
<dbReference type="PROSITE" id="PS00917">
    <property type="entry name" value="ASN_GLN_ASE_2"/>
    <property type="match status" value="1"/>
</dbReference>
<dbReference type="PROSITE" id="PS51732">
    <property type="entry name" value="ASN_GLN_ASE_3"/>
    <property type="match status" value="1"/>
</dbReference>
<dbReference type="CDD" id="cd08964">
    <property type="entry name" value="L-asparaginase_II"/>
    <property type="match status" value="1"/>
</dbReference>
<evidence type="ECO:0000313" key="13">
    <source>
        <dbReference type="Proteomes" id="UP000521313"/>
    </source>
</evidence>
<feature type="active site" evidence="7">
    <location>
        <position position="12"/>
    </location>
</feature>
<evidence type="ECO:0000313" key="12">
    <source>
        <dbReference type="EMBL" id="MBB5184883.1"/>
    </source>
</evidence>
<dbReference type="Gene3D" id="3.40.50.1170">
    <property type="entry name" value="L-asparaginase, N-terminal domain"/>
    <property type="match status" value="1"/>
</dbReference>
<dbReference type="InterPro" id="IPR027475">
    <property type="entry name" value="Asparaginase/glutaminase_AS2"/>
</dbReference>
<dbReference type="Pfam" id="PF00710">
    <property type="entry name" value="Asparaginase"/>
    <property type="match status" value="1"/>
</dbReference>
<dbReference type="InterPro" id="IPR027473">
    <property type="entry name" value="L-asparaginase_C"/>
</dbReference>
<name>A0A7W8FX32_9FIRM</name>
<dbReference type="GO" id="GO:0006528">
    <property type="term" value="P:asparagine metabolic process"/>
    <property type="evidence" value="ECO:0007669"/>
    <property type="project" value="InterPro"/>
</dbReference>
<sequence>MKHIVIIATGGTIAGSGEFGKAAEYAAGRFSVEEILKSVPAIRSLASIQTIQLCNVDSNEMNQQRWIKLRDQIHEVAKDPQTDGIVVTHGTDTLEETAFFLNLTLHTDIPIVLTGSMRPATSASADGPMNLYQAVALAASDQAKGAGVLAVFSDTIYSGRDIRKTNSYKTDAFEIDHFGSLGYMRDDQVYFLNRSKRAHTLTSPFSDLKIEHFPKVNIAYWHCDGDEETLRALCQNAKGLVIAGSGSGNYSKVWQKTIHELAKDHLIVRASRVPKGIVFDSAFFDPDHDTISAFTFPAHKARILLMLAMMKTGDKEKIQNWFETL</sequence>
<dbReference type="RefSeq" id="WP_183375258.1">
    <property type="nucleotide sequence ID" value="NZ_JACHHD010000007.1"/>
</dbReference>
<feature type="domain" description="Asparaginase/glutaminase C-terminal" evidence="11">
    <location>
        <begin position="215"/>
        <end position="322"/>
    </location>
</feature>
<evidence type="ECO:0000256" key="1">
    <source>
        <dbReference type="ARBA" id="ARBA00010518"/>
    </source>
</evidence>
<dbReference type="FunFam" id="3.40.50.1170:FF:000001">
    <property type="entry name" value="L-asparaginase 2"/>
    <property type="match status" value="1"/>
</dbReference>
<comment type="catalytic activity">
    <reaction evidence="4">
        <text>L-asparagine + H2O = L-aspartate + NH4(+)</text>
        <dbReference type="Rhea" id="RHEA:21016"/>
        <dbReference type="ChEBI" id="CHEBI:15377"/>
        <dbReference type="ChEBI" id="CHEBI:28938"/>
        <dbReference type="ChEBI" id="CHEBI:29991"/>
        <dbReference type="ChEBI" id="CHEBI:58048"/>
        <dbReference type="EC" id="3.5.1.1"/>
    </reaction>
</comment>
<reference evidence="12 13" key="1">
    <citation type="submission" date="2020-08" db="EMBL/GenBank/DDBJ databases">
        <title>Genomic Encyclopedia of Type Strains, Phase IV (KMG-IV): sequencing the most valuable type-strain genomes for metagenomic binning, comparative biology and taxonomic classification.</title>
        <authorList>
            <person name="Goeker M."/>
        </authorList>
    </citation>
    <scope>NUCLEOTIDE SEQUENCE [LARGE SCALE GENOMIC DNA]</scope>
    <source>
        <strain evidence="12 13">DSM 26963</strain>
    </source>
</reference>
<proteinExistence type="inferred from homology"/>
<dbReference type="EMBL" id="JACHHD010000007">
    <property type="protein sequence ID" value="MBB5184883.1"/>
    <property type="molecule type" value="Genomic_DNA"/>
</dbReference>
<evidence type="ECO:0000256" key="3">
    <source>
        <dbReference type="ARBA" id="ARBA00022801"/>
    </source>
</evidence>